<gene>
    <name evidence="2" type="ORF">CLUP02_07819</name>
</gene>
<sequence>MLHPYTTRQQTNMLGSYTLSSITDDKMCLRCSKLLQRAMAYPTMTPLDYGSRMLRFCVSPYLLFDVINHKVLLHANIWDAYLAIEWTWPGLSLSRWDSGRERDWNNGKMKSAVRSGILIREPWNLRKLHESLYQPPALHSFKAGYNDLFELIPASEHLEVMMELSACHLHTGWESNFPSLTKANQYLPILMLVRNKQLHTCHLRALRARHLERVHRAPDQISKESISYNIKVLYSHRIQTCKPTCKKMLRSSTRVQSRQYTHAKGNASPSSGVLSITRYFRHNARYAKAMILLPHTPLRNATLERSGFCKEAGTCLNRAQYCVTSSSYQKQQTTHAASMRTGVPAYRLLARASDNPAPGSGKKAKNPSRSTNSRSTSSISKYNREANLLDPASSGSRTPNQDAARNEPWLPMLPCRAGKKGYMTLSSLIRKEPWFSNNVDKIMHGDSTKSKKVGRVVVGHDESPTQTHVSAKLLPVRSRLQLSTQQQQQAESIARVPQLPNIPSKFDNMPSAQCKSGL</sequence>
<dbReference type="Proteomes" id="UP000830671">
    <property type="component" value="Chromosome 4"/>
</dbReference>
<dbReference type="GeneID" id="73341821"/>
<evidence type="ECO:0000313" key="3">
    <source>
        <dbReference type="Proteomes" id="UP000830671"/>
    </source>
</evidence>
<proteinExistence type="predicted"/>
<evidence type="ECO:0000313" key="2">
    <source>
        <dbReference type="EMBL" id="UQC82331.1"/>
    </source>
</evidence>
<reference evidence="2" key="1">
    <citation type="journal article" date="2021" name="Mol. Plant Microbe Interact.">
        <title>Complete Genome Sequence of the Plant-Pathogenic Fungus Colletotrichum lupini.</title>
        <authorList>
            <person name="Baroncelli R."/>
            <person name="Pensec F."/>
            <person name="Da Lio D."/>
            <person name="Boufleur T."/>
            <person name="Vicente I."/>
            <person name="Sarrocco S."/>
            <person name="Picot A."/>
            <person name="Baraldi E."/>
            <person name="Sukno S."/>
            <person name="Thon M."/>
            <person name="Le Floch G."/>
        </authorList>
    </citation>
    <scope>NUCLEOTIDE SEQUENCE</scope>
    <source>
        <strain evidence="2">IMI 504893</strain>
    </source>
</reference>
<keyword evidence="3" id="KW-1185">Reference proteome</keyword>
<dbReference type="RefSeq" id="XP_049143954.1">
    <property type="nucleotide sequence ID" value="XM_049286811.1"/>
</dbReference>
<evidence type="ECO:0000256" key="1">
    <source>
        <dbReference type="SAM" id="MobiDB-lite"/>
    </source>
</evidence>
<dbReference type="KEGG" id="clup:CLUP02_07819"/>
<feature type="compositionally biased region" description="Low complexity" evidence="1">
    <location>
        <begin position="368"/>
        <end position="380"/>
    </location>
</feature>
<dbReference type="EMBL" id="CP019476">
    <property type="protein sequence ID" value="UQC82331.1"/>
    <property type="molecule type" value="Genomic_DNA"/>
</dbReference>
<feature type="region of interest" description="Disordered" evidence="1">
    <location>
        <begin position="352"/>
        <end position="413"/>
    </location>
</feature>
<organism evidence="2 3">
    <name type="scientific">Colletotrichum lupini</name>
    <dbReference type="NCBI Taxonomy" id="145971"/>
    <lineage>
        <taxon>Eukaryota</taxon>
        <taxon>Fungi</taxon>
        <taxon>Dikarya</taxon>
        <taxon>Ascomycota</taxon>
        <taxon>Pezizomycotina</taxon>
        <taxon>Sordariomycetes</taxon>
        <taxon>Hypocreomycetidae</taxon>
        <taxon>Glomerellales</taxon>
        <taxon>Glomerellaceae</taxon>
        <taxon>Colletotrichum</taxon>
        <taxon>Colletotrichum acutatum species complex</taxon>
    </lineage>
</organism>
<feature type="compositionally biased region" description="Polar residues" evidence="1">
    <location>
        <begin position="393"/>
        <end position="403"/>
    </location>
</feature>
<name>A0A9Q8ST48_9PEZI</name>
<accession>A0A9Q8ST48</accession>
<protein>
    <submittedName>
        <fullName evidence="2">Uncharacterized protein</fullName>
    </submittedName>
</protein>
<feature type="region of interest" description="Disordered" evidence="1">
    <location>
        <begin position="498"/>
        <end position="518"/>
    </location>
</feature>
<dbReference type="AlphaFoldDB" id="A0A9Q8ST48"/>